<feature type="non-terminal residue" evidence="2">
    <location>
        <position position="319"/>
    </location>
</feature>
<sequence length="319" mass="33935">VSRRWSSLAATGLVTLAVGSAGSHVSGQSARRTPTTLAALDGYTSFFHRQPVVVVAEASGDLQDVFLTDGEHRIRVLNVAPPVGGATELIEVDAVFWDVGRLEPNDARVADTEIRQISQRLFGKPWPASGELPLLIADGTRPAAEPDAVTLQSLALEPTRYLGQTVEVTGRFRGRNLHGDLPEAPGTSPDDFVLQSGAAAAWVVGKKPRGEGFDLDVLARVDTGRWLQVTGVVSGTSRLLEIEASKIAQVKRPTVSATPTEDRAVPSPSPEVIFSTPTQNDTGVATDALVRFQFSRDMDPESFDGHVGVAYFGTAPSDS</sequence>
<evidence type="ECO:0008006" key="3">
    <source>
        <dbReference type="Google" id="ProtNLM"/>
    </source>
</evidence>
<dbReference type="AlphaFoldDB" id="A0A381U1C0"/>
<evidence type="ECO:0000256" key="1">
    <source>
        <dbReference type="SAM" id="MobiDB-lite"/>
    </source>
</evidence>
<evidence type="ECO:0000313" key="2">
    <source>
        <dbReference type="EMBL" id="SVA21909.1"/>
    </source>
</evidence>
<proteinExistence type="predicted"/>
<name>A0A381U1C0_9ZZZZ</name>
<protein>
    <recommendedName>
        <fullName evidence="3">SbsA Ig-like domain-containing protein</fullName>
    </recommendedName>
</protein>
<feature type="non-terminal residue" evidence="2">
    <location>
        <position position="1"/>
    </location>
</feature>
<feature type="region of interest" description="Disordered" evidence="1">
    <location>
        <begin position="253"/>
        <end position="280"/>
    </location>
</feature>
<dbReference type="EMBL" id="UINC01005529">
    <property type="protein sequence ID" value="SVA21909.1"/>
    <property type="molecule type" value="Genomic_DNA"/>
</dbReference>
<gene>
    <name evidence="2" type="ORF">METZ01_LOCUS74763</name>
</gene>
<accession>A0A381U1C0</accession>
<organism evidence="2">
    <name type="scientific">marine metagenome</name>
    <dbReference type="NCBI Taxonomy" id="408172"/>
    <lineage>
        <taxon>unclassified sequences</taxon>
        <taxon>metagenomes</taxon>
        <taxon>ecological metagenomes</taxon>
    </lineage>
</organism>
<reference evidence="2" key="1">
    <citation type="submission" date="2018-05" db="EMBL/GenBank/DDBJ databases">
        <authorList>
            <person name="Lanie J.A."/>
            <person name="Ng W.-L."/>
            <person name="Kazmierczak K.M."/>
            <person name="Andrzejewski T.M."/>
            <person name="Davidsen T.M."/>
            <person name="Wayne K.J."/>
            <person name="Tettelin H."/>
            <person name="Glass J.I."/>
            <person name="Rusch D."/>
            <person name="Podicherti R."/>
            <person name="Tsui H.-C.T."/>
            <person name="Winkler M.E."/>
        </authorList>
    </citation>
    <scope>NUCLEOTIDE SEQUENCE</scope>
</reference>